<proteinExistence type="predicted"/>
<keyword evidence="1" id="KW-0378">Hydrolase</keyword>
<dbReference type="SFLD" id="SFLDG01129">
    <property type="entry name" value="C1.5:_HAD__Beta-PGM__Phosphata"/>
    <property type="match status" value="1"/>
</dbReference>
<comment type="caution">
    <text evidence="1">The sequence shown here is derived from an EMBL/GenBank/DDBJ whole genome shotgun (WGS) entry which is preliminary data.</text>
</comment>
<dbReference type="InterPro" id="IPR023214">
    <property type="entry name" value="HAD_sf"/>
</dbReference>
<dbReference type="InterPro" id="IPR006439">
    <property type="entry name" value="HAD-SF_hydro_IA"/>
</dbReference>
<accession>A0A9D1E4J1</accession>
<dbReference type="Gene3D" id="3.40.50.1000">
    <property type="entry name" value="HAD superfamily/HAD-like"/>
    <property type="match status" value="1"/>
</dbReference>
<dbReference type="PANTHER" id="PTHR43611:SF3">
    <property type="entry name" value="FLAVIN MONONUCLEOTIDE HYDROLASE 1, CHLOROPLATIC"/>
    <property type="match status" value="1"/>
</dbReference>
<dbReference type="SUPFAM" id="SSF56784">
    <property type="entry name" value="HAD-like"/>
    <property type="match status" value="1"/>
</dbReference>
<organism evidence="1 2">
    <name type="scientific">Candidatus Fimimonas gallinarum</name>
    <dbReference type="NCBI Taxonomy" id="2840821"/>
    <lineage>
        <taxon>Bacteria</taxon>
        <taxon>Pseudomonadati</taxon>
        <taxon>Myxococcota</taxon>
        <taxon>Myxococcia</taxon>
        <taxon>Myxococcales</taxon>
        <taxon>Cystobacterineae</taxon>
        <taxon>Myxococcaceae</taxon>
        <taxon>Myxococcaceae incertae sedis</taxon>
        <taxon>Candidatus Fimimonas</taxon>
    </lineage>
</organism>
<protein>
    <submittedName>
        <fullName evidence="1">HAD-IA family hydrolase</fullName>
    </submittedName>
</protein>
<reference evidence="1" key="2">
    <citation type="journal article" date="2021" name="PeerJ">
        <title>Extensive microbial diversity within the chicken gut microbiome revealed by metagenomics and culture.</title>
        <authorList>
            <person name="Gilroy R."/>
            <person name="Ravi A."/>
            <person name="Getino M."/>
            <person name="Pursley I."/>
            <person name="Horton D.L."/>
            <person name="Alikhan N.F."/>
            <person name="Baker D."/>
            <person name="Gharbi K."/>
            <person name="Hall N."/>
            <person name="Watson M."/>
            <person name="Adriaenssens E.M."/>
            <person name="Foster-Nyarko E."/>
            <person name="Jarju S."/>
            <person name="Secka A."/>
            <person name="Antonio M."/>
            <person name="Oren A."/>
            <person name="Chaudhuri R.R."/>
            <person name="La Ragione R."/>
            <person name="Hildebrand F."/>
            <person name="Pallen M.J."/>
        </authorList>
    </citation>
    <scope>NUCLEOTIDE SEQUENCE</scope>
    <source>
        <strain evidence="1">CHK121-14286</strain>
    </source>
</reference>
<dbReference type="Proteomes" id="UP000824200">
    <property type="component" value="Unassembled WGS sequence"/>
</dbReference>
<dbReference type="Gene3D" id="1.10.150.240">
    <property type="entry name" value="Putative phosphatase, domain 2"/>
    <property type="match status" value="1"/>
</dbReference>
<dbReference type="InterPro" id="IPR036412">
    <property type="entry name" value="HAD-like_sf"/>
</dbReference>
<gene>
    <name evidence="1" type="ORF">IAC95_05940</name>
</gene>
<evidence type="ECO:0000313" key="1">
    <source>
        <dbReference type="EMBL" id="HIR66403.1"/>
    </source>
</evidence>
<dbReference type="NCBIfam" id="TIGR01509">
    <property type="entry name" value="HAD-SF-IA-v3"/>
    <property type="match status" value="1"/>
</dbReference>
<dbReference type="EMBL" id="DVHL01000047">
    <property type="protein sequence ID" value="HIR66403.1"/>
    <property type="molecule type" value="Genomic_DNA"/>
</dbReference>
<dbReference type="PRINTS" id="PR00413">
    <property type="entry name" value="HADHALOGNASE"/>
</dbReference>
<dbReference type="Pfam" id="PF00702">
    <property type="entry name" value="Hydrolase"/>
    <property type="match status" value="1"/>
</dbReference>
<name>A0A9D1E4J1_9BACT</name>
<dbReference type="PANTHER" id="PTHR43611">
    <property type="entry name" value="ALPHA-D-GLUCOSE 1-PHOSPHATE PHOSPHATASE"/>
    <property type="match status" value="1"/>
</dbReference>
<dbReference type="GO" id="GO:0016787">
    <property type="term" value="F:hydrolase activity"/>
    <property type="evidence" value="ECO:0007669"/>
    <property type="project" value="UniProtKB-KW"/>
</dbReference>
<sequence>MSKNLYIFDCFGVVVSDVSTLWMNKHFDSAQQQYVRREIFRKVDCGKISFDASFDLLAKMCGEEKQKIKEEWDECLYPLHETLAVLSELKKAEHTVALLSNAATEYIDRIFTQYELFGYFDKLFVSSRYGVAKPDREFYRICVEDISEKFDKIFFTDDNPANLQNLQEFGITPVLFTTAEKLRADLEIR</sequence>
<reference evidence="1" key="1">
    <citation type="submission" date="2020-10" db="EMBL/GenBank/DDBJ databases">
        <authorList>
            <person name="Gilroy R."/>
        </authorList>
    </citation>
    <scope>NUCLEOTIDE SEQUENCE</scope>
    <source>
        <strain evidence="1">CHK121-14286</strain>
    </source>
</reference>
<evidence type="ECO:0000313" key="2">
    <source>
        <dbReference type="Proteomes" id="UP000824200"/>
    </source>
</evidence>
<dbReference type="SFLD" id="SFLDS00003">
    <property type="entry name" value="Haloacid_Dehalogenase"/>
    <property type="match status" value="1"/>
</dbReference>
<dbReference type="AlphaFoldDB" id="A0A9D1E4J1"/>
<dbReference type="InterPro" id="IPR023198">
    <property type="entry name" value="PGP-like_dom2"/>
</dbReference>